<dbReference type="PANTHER" id="PTHR42756">
    <property type="entry name" value="TRANSCRIPTIONAL REGULATOR, MARR"/>
    <property type="match status" value="1"/>
</dbReference>
<dbReference type="Pfam" id="PF12802">
    <property type="entry name" value="MarR_2"/>
    <property type="match status" value="1"/>
</dbReference>
<dbReference type="InterPro" id="IPR000835">
    <property type="entry name" value="HTH_MarR-typ"/>
</dbReference>
<evidence type="ECO:0000256" key="2">
    <source>
        <dbReference type="ARBA" id="ARBA00023125"/>
    </source>
</evidence>
<proteinExistence type="predicted"/>
<evidence type="ECO:0000313" key="5">
    <source>
        <dbReference type="EMBL" id="KZK08603.1"/>
    </source>
</evidence>
<dbReference type="PANTHER" id="PTHR42756:SF1">
    <property type="entry name" value="TRANSCRIPTIONAL REPRESSOR OF EMRAB OPERON"/>
    <property type="match status" value="1"/>
</dbReference>
<dbReference type="SUPFAM" id="SSF46785">
    <property type="entry name" value="Winged helix' DNA-binding domain"/>
    <property type="match status" value="1"/>
</dbReference>
<evidence type="ECO:0000313" key="6">
    <source>
        <dbReference type="Proteomes" id="UP000076519"/>
    </source>
</evidence>
<reference evidence="5 6" key="1">
    <citation type="submission" date="2015-08" db="EMBL/GenBank/DDBJ databases">
        <title>Draft Genome Sequences of 11 Lactococcus lactis subspecies cremoris strains.</title>
        <authorList>
            <person name="Wels M."/>
            <person name="Backus L."/>
            <person name="Boekhorst J."/>
            <person name="Dijkstra A."/>
            <person name="Beerthuizen M."/>
            <person name="Siezen R."/>
            <person name="Bachmann H."/>
            <person name="Van Hijum S."/>
        </authorList>
    </citation>
    <scope>NUCLEOTIDE SEQUENCE [LARGE SCALE GENOMIC DNA]</scope>
    <source>
        <strain evidence="5 6">KW10</strain>
    </source>
</reference>
<keyword evidence="2" id="KW-0238">DNA-binding</keyword>
<organism evidence="5 6">
    <name type="scientific">Lactococcus lactis subsp. cremoris</name>
    <name type="common">Streptococcus cremoris</name>
    <dbReference type="NCBI Taxonomy" id="1359"/>
    <lineage>
        <taxon>Bacteria</taxon>
        <taxon>Bacillati</taxon>
        <taxon>Bacillota</taxon>
        <taxon>Bacilli</taxon>
        <taxon>Lactobacillales</taxon>
        <taxon>Streptococcaceae</taxon>
        <taxon>Lactococcus</taxon>
    </lineage>
</organism>
<dbReference type="EMBL" id="LIYF01000001">
    <property type="protein sequence ID" value="KZK08603.1"/>
    <property type="molecule type" value="Genomic_DNA"/>
</dbReference>
<evidence type="ECO:0000256" key="1">
    <source>
        <dbReference type="ARBA" id="ARBA00023015"/>
    </source>
</evidence>
<dbReference type="Gene3D" id="1.10.10.10">
    <property type="entry name" value="Winged helix-like DNA-binding domain superfamily/Winged helix DNA-binding domain"/>
    <property type="match status" value="1"/>
</dbReference>
<dbReference type="SMART" id="SM00347">
    <property type="entry name" value="HTH_MARR"/>
    <property type="match status" value="1"/>
</dbReference>
<evidence type="ECO:0000259" key="4">
    <source>
        <dbReference type="PROSITE" id="PS50995"/>
    </source>
</evidence>
<dbReference type="GO" id="GO:0003677">
    <property type="term" value="F:DNA binding"/>
    <property type="evidence" value="ECO:0007669"/>
    <property type="project" value="UniProtKB-KW"/>
</dbReference>
<evidence type="ECO:0000256" key="3">
    <source>
        <dbReference type="ARBA" id="ARBA00023163"/>
    </source>
</evidence>
<dbReference type="RefSeq" id="WP_063280951.1">
    <property type="nucleotide sequence ID" value="NZ_LIYF01000001.1"/>
</dbReference>
<sequence>MDYTKAAEDFFSCMKQKNAKKVLLKLNENAQGEPLVLVYLYKNAGTLIVPSDIARYIGASTARVANILNNLEEKGMISREISREDRRKILVFLTDKGRKETKERRRRTITRISNVFEAMGEERTQHFIEAWALFIQTSMSILEQEKEEQ</sequence>
<dbReference type="InterPro" id="IPR036390">
    <property type="entry name" value="WH_DNA-bd_sf"/>
</dbReference>
<keyword evidence="1" id="KW-0805">Transcription regulation</keyword>
<keyword evidence="3" id="KW-0804">Transcription</keyword>
<name>A0A161U334_LACLC</name>
<gene>
    <name evidence="5" type="ORF">AB996_0040</name>
</gene>
<dbReference type="GO" id="GO:0003700">
    <property type="term" value="F:DNA-binding transcription factor activity"/>
    <property type="evidence" value="ECO:0007669"/>
    <property type="project" value="InterPro"/>
</dbReference>
<dbReference type="AlphaFoldDB" id="A0A161U334"/>
<dbReference type="PATRIC" id="fig|1359.32.peg.2122"/>
<accession>A0A161U334</accession>
<dbReference type="PROSITE" id="PS50995">
    <property type="entry name" value="HTH_MARR_2"/>
    <property type="match status" value="1"/>
</dbReference>
<protein>
    <submittedName>
        <fullName evidence="5">Transcriptional regulator MarR family</fullName>
    </submittedName>
</protein>
<dbReference type="InterPro" id="IPR036388">
    <property type="entry name" value="WH-like_DNA-bd_sf"/>
</dbReference>
<dbReference type="Proteomes" id="UP000076519">
    <property type="component" value="Unassembled WGS sequence"/>
</dbReference>
<dbReference type="PRINTS" id="PR00598">
    <property type="entry name" value="HTHMARR"/>
</dbReference>
<comment type="caution">
    <text evidence="5">The sequence shown here is derived from an EMBL/GenBank/DDBJ whole genome shotgun (WGS) entry which is preliminary data.</text>
</comment>
<feature type="domain" description="HTH marR-type" evidence="4">
    <location>
        <begin position="1"/>
        <end position="136"/>
    </location>
</feature>